<name>A0A1D2J960_PARBR</name>
<evidence type="ECO:0000256" key="2">
    <source>
        <dbReference type="SAM" id="SignalP"/>
    </source>
</evidence>
<feature type="chain" id="PRO_5008902323" description="Inhibitor I9 domain-containing protein" evidence="2">
    <location>
        <begin position="20"/>
        <end position="106"/>
    </location>
</feature>
<dbReference type="EMBL" id="LZYO01000277">
    <property type="protein sequence ID" value="ODH20633.1"/>
    <property type="molecule type" value="Genomic_DNA"/>
</dbReference>
<organism evidence="3 4">
    <name type="scientific">Paracoccidioides brasiliensis</name>
    <dbReference type="NCBI Taxonomy" id="121759"/>
    <lineage>
        <taxon>Eukaryota</taxon>
        <taxon>Fungi</taxon>
        <taxon>Dikarya</taxon>
        <taxon>Ascomycota</taxon>
        <taxon>Pezizomycotina</taxon>
        <taxon>Eurotiomycetes</taxon>
        <taxon>Eurotiomycetidae</taxon>
        <taxon>Onygenales</taxon>
        <taxon>Ajellomycetaceae</taxon>
        <taxon>Paracoccidioides</taxon>
    </lineage>
</organism>
<evidence type="ECO:0000313" key="3">
    <source>
        <dbReference type="EMBL" id="ODH20633.1"/>
    </source>
</evidence>
<dbReference type="GO" id="GO:0042144">
    <property type="term" value="P:vacuole fusion, non-autophagic"/>
    <property type="evidence" value="ECO:0007669"/>
    <property type="project" value="TreeGrafter"/>
</dbReference>
<dbReference type="AlphaFoldDB" id="A0A1D2J960"/>
<accession>A0A1D2J960</accession>
<evidence type="ECO:0000256" key="1">
    <source>
        <dbReference type="ARBA" id="ARBA00038069"/>
    </source>
</evidence>
<gene>
    <name evidence="3" type="ORF">ACO22_05833</name>
</gene>
<dbReference type="Gene3D" id="3.30.70.80">
    <property type="entry name" value="Peptidase S8 propeptide/proteinase inhibitor I9"/>
    <property type="match status" value="1"/>
</dbReference>
<dbReference type="VEuPathDB" id="FungiDB:PABG_05352"/>
<dbReference type="InterPro" id="IPR037045">
    <property type="entry name" value="S8pro/Inhibitor_I9_sf"/>
</dbReference>
<comment type="similarity">
    <text evidence="1">Belongs to the protease inhibitor I9 family.</text>
</comment>
<protein>
    <recommendedName>
        <fullName evidence="5">Inhibitor I9 domain-containing protein</fullName>
    </recommendedName>
</protein>
<dbReference type="PANTHER" id="PTHR28288">
    <property type="entry name" value="PROTEASE B INHIBITOR 2"/>
    <property type="match status" value="1"/>
</dbReference>
<evidence type="ECO:0008006" key="5">
    <source>
        <dbReference type="Google" id="ProtNLM"/>
    </source>
</evidence>
<proteinExistence type="inferred from homology"/>
<dbReference type="PANTHER" id="PTHR28288:SF1">
    <property type="entry name" value="INHIBITOR I9 DOMAIN-CONTAINING PROTEIN"/>
    <property type="match status" value="1"/>
</dbReference>
<sequence length="106" mass="11398">MKLFSISALLALLAPAVLAENQPIKSFVVSYPDNTPDSIVDQAIEAIQMAGGFITHRYNLMKGFAATAPAQAMELVSTLGQEYNAYVEEDSTVSIYSQIVKVEPGS</sequence>
<dbReference type="SUPFAM" id="SSF54897">
    <property type="entry name" value="Protease propeptides/inhibitors"/>
    <property type="match status" value="1"/>
</dbReference>
<feature type="signal peptide" evidence="2">
    <location>
        <begin position="1"/>
        <end position="19"/>
    </location>
</feature>
<dbReference type="Proteomes" id="UP000242814">
    <property type="component" value="Unassembled WGS sequence"/>
</dbReference>
<reference evidence="3 4" key="1">
    <citation type="submission" date="2016-06" db="EMBL/GenBank/DDBJ databases">
        <authorList>
            <person name="Kjaerup R.B."/>
            <person name="Dalgaard T.S."/>
            <person name="Juul-Madsen H.R."/>
        </authorList>
    </citation>
    <scope>NUCLEOTIDE SEQUENCE [LARGE SCALE GENOMIC DNA]</scope>
    <source>
        <strain evidence="3 4">Pb300</strain>
    </source>
</reference>
<dbReference type="VEuPathDB" id="FungiDB:PADG_08105"/>
<comment type="caution">
    <text evidence="3">The sequence shown here is derived from an EMBL/GenBank/DDBJ whole genome shotgun (WGS) entry which is preliminary data.</text>
</comment>
<keyword evidence="2" id="KW-0732">Signal</keyword>
<evidence type="ECO:0000313" key="4">
    <source>
        <dbReference type="Proteomes" id="UP000242814"/>
    </source>
</evidence>
<dbReference type="GO" id="GO:0004866">
    <property type="term" value="F:endopeptidase inhibitor activity"/>
    <property type="evidence" value="ECO:0007669"/>
    <property type="project" value="UniProtKB-ARBA"/>
</dbReference>
<dbReference type="InterPro" id="IPR052471">
    <property type="entry name" value="PBI_I9"/>
</dbReference>
<dbReference type="FunFam" id="3.30.70.80:FF:000005">
    <property type="entry name" value="Proteinase inhibitor I2B"/>
    <property type="match status" value="1"/>
</dbReference>